<keyword evidence="4" id="KW-1185">Reference proteome</keyword>
<comment type="caution">
    <text evidence="3">The sequence shown here is derived from an EMBL/GenBank/DDBJ whole genome shotgun (WGS) entry which is preliminary data.</text>
</comment>
<proteinExistence type="predicted"/>
<gene>
    <name evidence="3" type="ORF">ANCCAN_07950</name>
</gene>
<name>A0A368GNQ2_ANCCA</name>
<organism evidence="3 4">
    <name type="scientific">Ancylostoma caninum</name>
    <name type="common">Dog hookworm</name>
    <dbReference type="NCBI Taxonomy" id="29170"/>
    <lineage>
        <taxon>Eukaryota</taxon>
        <taxon>Metazoa</taxon>
        <taxon>Ecdysozoa</taxon>
        <taxon>Nematoda</taxon>
        <taxon>Chromadorea</taxon>
        <taxon>Rhabditida</taxon>
        <taxon>Rhabditina</taxon>
        <taxon>Rhabditomorpha</taxon>
        <taxon>Strongyloidea</taxon>
        <taxon>Ancylostomatidae</taxon>
        <taxon>Ancylostomatinae</taxon>
        <taxon>Ancylostoma</taxon>
    </lineage>
</organism>
<feature type="compositionally biased region" description="Polar residues" evidence="1">
    <location>
        <begin position="54"/>
        <end position="67"/>
    </location>
</feature>
<feature type="transmembrane region" description="Helical" evidence="2">
    <location>
        <begin position="16"/>
        <end position="40"/>
    </location>
</feature>
<dbReference type="OrthoDB" id="10470850at2759"/>
<dbReference type="EMBL" id="JOJR01000088">
    <property type="protein sequence ID" value="RCN46003.1"/>
    <property type="molecule type" value="Genomic_DNA"/>
</dbReference>
<protein>
    <submittedName>
        <fullName evidence="3">Uncharacterized protein</fullName>
    </submittedName>
</protein>
<evidence type="ECO:0000313" key="4">
    <source>
        <dbReference type="Proteomes" id="UP000252519"/>
    </source>
</evidence>
<evidence type="ECO:0000256" key="1">
    <source>
        <dbReference type="SAM" id="MobiDB-lite"/>
    </source>
</evidence>
<evidence type="ECO:0000256" key="2">
    <source>
        <dbReference type="SAM" id="Phobius"/>
    </source>
</evidence>
<keyword evidence="2" id="KW-0472">Membrane</keyword>
<feature type="region of interest" description="Disordered" evidence="1">
    <location>
        <begin position="48"/>
        <end position="67"/>
    </location>
</feature>
<dbReference type="Proteomes" id="UP000252519">
    <property type="component" value="Unassembled WGS sequence"/>
</dbReference>
<evidence type="ECO:0000313" key="3">
    <source>
        <dbReference type="EMBL" id="RCN46003.1"/>
    </source>
</evidence>
<accession>A0A368GNQ2</accession>
<dbReference type="AlphaFoldDB" id="A0A368GNQ2"/>
<keyword evidence="2" id="KW-0812">Transmembrane</keyword>
<keyword evidence="2" id="KW-1133">Transmembrane helix</keyword>
<sequence length="130" mass="14238">MSPVLEASSMGSPWRLALVIPIAVLALLVIIVCVLLVFCCRTRTPKNMKKGAPETSTMPQSETKNTVVHGSQADSGVFTLESSKLKSSLPVHNYSSDETAVENWTSEHYDLSNDPYLNEVANPDLFQGVW</sequence>
<reference evidence="3 4" key="1">
    <citation type="submission" date="2014-10" db="EMBL/GenBank/DDBJ databases">
        <title>Draft genome of the hookworm Ancylostoma caninum.</title>
        <authorList>
            <person name="Mitreva M."/>
        </authorList>
    </citation>
    <scope>NUCLEOTIDE SEQUENCE [LARGE SCALE GENOMIC DNA]</scope>
    <source>
        <strain evidence="3 4">Baltimore</strain>
    </source>
</reference>